<evidence type="ECO:0000256" key="3">
    <source>
        <dbReference type="ARBA" id="ARBA00022801"/>
    </source>
</evidence>
<proteinExistence type="inferred from homology"/>
<comment type="similarity">
    <text evidence="1">Belongs to the gamma-glutamyltransferase family.</text>
</comment>
<name>A0A5C5ZTW8_9BACT</name>
<evidence type="ECO:0000313" key="5">
    <source>
        <dbReference type="EMBL" id="TWT90311.1"/>
    </source>
</evidence>
<dbReference type="OrthoDB" id="9781342at2"/>
<dbReference type="Gene3D" id="3.60.20.40">
    <property type="match status" value="1"/>
</dbReference>
<dbReference type="AlphaFoldDB" id="A0A5C5ZTW8"/>
<dbReference type="GO" id="GO:0103068">
    <property type="term" value="F:leukotriene C4 gamma-glutamyl transferase activity"/>
    <property type="evidence" value="ECO:0007669"/>
    <property type="project" value="UniProtKB-EC"/>
</dbReference>
<dbReference type="InterPro" id="IPR051792">
    <property type="entry name" value="GGT_bact"/>
</dbReference>
<dbReference type="Pfam" id="PF01019">
    <property type="entry name" value="G_glu_transpept"/>
    <property type="match status" value="1"/>
</dbReference>
<evidence type="ECO:0000256" key="2">
    <source>
        <dbReference type="ARBA" id="ARBA00022679"/>
    </source>
</evidence>
<sequence length="576" mass="60764">MLRRTLSPPAIAAALVCIVSGWFAGDAWAQQRIAAERGVVVTGHPDATAAGLAVLRAGGNAMDAAVAASLALGVAEPYGSGLGGKMVLLHREATGGEIGCVEALCPSPAATDVKAFAALSSAKRSRGYHSACVPGLPAGLYAAHQKWGSKPWGELFDDAIRLAEEGVTVSEEMRDLMAPHEKRLAANPETAPIYLVDGRLPRVGERFSNPDLAGTLRRYRDGGAKGFYTGETAERIVAAAQAAGARLSLDDFRSFQPRFSEPLAINLRGYRVYSSPPPLTGGATVLAVLKGLEQADWPTAAPRDAAYIDRIGRLLQVFYPRISKSAADTPDAARLTRELLADDSIAAAVELAANLDPQDPKASLVGAHAATGATLDDRDDASTTHLVVIDSSGEMVSLTQSLSLHFGACVAPPGTGVLLNDSMSNFAIRTKSSPNYLAPGKRPRSTVAPVLVTRDGLPVLALGIPGGQRIPTTTIQLLADVLLTDTPLEQSFGRPRFHLRRPSTSKQPPNVIDLEEGASADELATLREELETLGWRTERKPHNGHYFGGGNAARFLAGGRLEGVADDRRTNFADGD</sequence>
<gene>
    <name evidence="5" type="primary">ggt_1</name>
    <name evidence="5" type="ORF">Mal64_06960</name>
</gene>
<dbReference type="RefSeq" id="WP_146397078.1">
    <property type="nucleotide sequence ID" value="NZ_SJPQ01000001.1"/>
</dbReference>
<keyword evidence="6" id="KW-1185">Reference proteome</keyword>
<organism evidence="5 6">
    <name type="scientific">Pseudobythopirellula maris</name>
    <dbReference type="NCBI Taxonomy" id="2527991"/>
    <lineage>
        <taxon>Bacteria</taxon>
        <taxon>Pseudomonadati</taxon>
        <taxon>Planctomycetota</taxon>
        <taxon>Planctomycetia</taxon>
        <taxon>Pirellulales</taxon>
        <taxon>Lacipirellulaceae</taxon>
        <taxon>Pseudobythopirellula</taxon>
    </lineage>
</organism>
<dbReference type="EC" id="2.3.2.2" evidence="5"/>
<keyword evidence="2 5" id="KW-0808">Transferase</keyword>
<dbReference type="GO" id="GO:0016787">
    <property type="term" value="F:hydrolase activity"/>
    <property type="evidence" value="ECO:0007669"/>
    <property type="project" value="UniProtKB-KW"/>
</dbReference>
<dbReference type="PANTHER" id="PTHR43199">
    <property type="entry name" value="GLUTATHIONE HYDROLASE"/>
    <property type="match status" value="1"/>
</dbReference>
<accession>A0A5C5ZTW8</accession>
<evidence type="ECO:0000313" key="6">
    <source>
        <dbReference type="Proteomes" id="UP000315440"/>
    </source>
</evidence>
<dbReference type="SUPFAM" id="SSF56235">
    <property type="entry name" value="N-terminal nucleophile aminohydrolases (Ntn hydrolases)"/>
    <property type="match status" value="1"/>
</dbReference>
<dbReference type="PANTHER" id="PTHR43199:SF1">
    <property type="entry name" value="GLUTATHIONE HYDROLASE PROENZYME"/>
    <property type="match status" value="1"/>
</dbReference>
<keyword evidence="5" id="KW-0012">Acyltransferase</keyword>
<dbReference type="InterPro" id="IPR043138">
    <property type="entry name" value="GGT_lsub"/>
</dbReference>
<keyword evidence="4" id="KW-0865">Zymogen</keyword>
<dbReference type="EMBL" id="SJPQ01000001">
    <property type="protein sequence ID" value="TWT90311.1"/>
    <property type="molecule type" value="Genomic_DNA"/>
</dbReference>
<keyword evidence="3" id="KW-0378">Hydrolase</keyword>
<dbReference type="PRINTS" id="PR01210">
    <property type="entry name" value="GGTRANSPTASE"/>
</dbReference>
<evidence type="ECO:0000256" key="1">
    <source>
        <dbReference type="ARBA" id="ARBA00009381"/>
    </source>
</evidence>
<protein>
    <submittedName>
        <fullName evidence="5">Gamma-glutamyltranspeptidase</fullName>
        <ecNumber evidence="5">2.3.2.2</ecNumber>
    </submittedName>
</protein>
<dbReference type="InterPro" id="IPR043137">
    <property type="entry name" value="GGT_ssub_C"/>
</dbReference>
<comment type="caution">
    <text evidence="5">The sequence shown here is derived from an EMBL/GenBank/DDBJ whole genome shotgun (WGS) entry which is preliminary data.</text>
</comment>
<reference evidence="5 6" key="1">
    <citation type="submission" date="2019-02" db="EMBL/GenBank/DDBJ databases">
        <title>Deep-cultivation of Planctomycetes and their phenomic and genomic characterization uncovers novel biology.</title>
        <authorList>
            <person name="Wiegand S."/>
            <person name="Jogler M."/>
            <person name="Boedeker C."/>
            <person name="Pinto D."/>
            <person name="Vollmers J."/>
            <person name="Rivas-Marin E."/>
            <person name="Kohn T."/>
            <person name="Peeters S.H."/>
            <person name="Heuer A."/>
            <person name="Rast P."/>
            <person name="Oberbeckmann S."/>
            <person name="Bunk B."/>
            <person name="Jeske O."/>
            <person name="Meyerdierks A."/>
            <person name="Storesund J.E."/>
            <person name="Kallscheuer N."/>
            <person name="Luecker S."/>
            <person name="Lage O.M."/>
            <person name="Pohl T."/>
            <person name="Merkel B.J."/>
            <person name="Hornburger P."/>
            <person name="Mueller R.-W."/>
            <person name="Bruemmer F."/>
            <person name="Labrenz M."/>
            <person name="Spormann A.M."/>
            <person name="Op Den Camp H."/>
            <person name="Overmann J."/>
            <person name="Amann R."/>
            <person name="Jetten M.S.M."/>
            <person name="Mascher T."/>
            <person name="Medema M.H."/>
            <person name="Devos D.P."/>
            <person name="Kaster A.-K."/>
            <person name="Ovreas L."/>
            <person name="Rohde M."/>
            <person name="Galperin M.Y."/>
            <person name="Jogler C."/>
        </authorList>
    </citation>
    <scope>NUCLEOTIDE SEQUENCE [LARGE SCALE GENOMIC DNA]</scope>
    <source>
        <strain evidence="5 6">Mal64</strain>
    </source>
</reference>
<dbReference type="Proteomes" id="UP000315440">
    <property type="component" value="Unassembled WGS sequence"/>
</dbReference>
<evidence type="ECO:0000256" key="4">
    <source>
        <dbReference type="ARBA" id="ARBA00023145"/>
    </source>
</evidence>
<dbReference type="InterPro" id="IPR029055">
    <property type="entry name" value="Ntn_hydrolases_N"/>
</dbReference>
<dbReference type="Gene3D" id="1.10.246.130">
    <property type="match status" value="1"/>
</dbReference>